<evidence type="ECO:0000313" key="3">
    <source>
        <dbReference type="Proteomes" id="UP000006591"/>
    </source>
</evidence>
<dbReference type="Gramene" id="ONIVA08G24310.1">
    <property type="protein sequence ID" value="ONIVA08G24310.1"/>
    <property type="gene ID" value="ONIVA08G24310"/>
</dbReference>
<feature type="region of interest" description="Disordered" evidence="1">
    <location>
        <begin position="152"/>
        <end position="173"/>
    </location>
</feature>
<sequence length="173" mass="19854">MDPSEETSAGKVPAMAIDDSNQARVVSNESKSPIIEKKKKTDEQIEYCIANPEELRDKKVIKLTELLSKECLARMGQERVDRLYARERAEEEQIEVLRNERENIYKIPDKPKDVLKQYYAKGYAEYEVAVDDGDVDEDEEVPARVAHPGRRRFRNGIVMRKNQSGGGSIRKIN</sequence>
<accession>A0A0E0IEX4</accession>
<dbReference type="EnsemblPlants" id="ONIVA08G24310.1">
    <property type="protein sequence ID" value="ONIVA08G24310.1"/>
    <property type="gene ID" value="ONIVA08G24310"/>
</dbReference>
<keyword evidence="3" id="KW-1185">Reference proteome</keyword>
<evidence type="ECO:0000256" key="1">
    <source>
        <dbReference type="SAM" id="MobiDB-lite"/>
    </source>
</evidence>
<organism evidence="2">
    <name type="scientific">Oryza nivara</name>
    <name type="common">Indian wild rice</name>
    <name type="synonym">Oryza sativa f. spontanea</name>
    <dbReference type="NCBI Taxonomy" id="4536"/>
    <lineage>
        <taxon>Eukaryota</taxon>
        <taxon>Viridiplantae</taxon>
        <taxon>Streptophyta</taxon>
        <taxon>Embryophyta</taxon>
        <taxon>Tracheophyta</taxon>
        <taxon>Spermatophyta</taxon>
        <taxon>Magnoliopsida</taxon>
        <taxon>Liliopsida</taxon>
        <taxon>Poales</taxon>
        <taxon>Poaceae</taxon>
        <taxon>BOP clade</taxon>
        <taxon>Oryzoideae</taxon>
        <taxon>Oryzeae</taxon>
        <taxon>Oryzinae</taxon>
        <taxon>Oryza</taxon>
    </lineage>
</organism>
<dbReference type="OMA" id="KTNMVRY"/>
<proteinExistence type="predicted"/>
<feature type="compositionally biased region" description="Polar residues" evidence="1">
    <location>
        <begin position="19"/>
        <end position="28"/>
    </location>
</feature>
<name>A0A0E0IEX4_ORYNI</name>
<dbReference type="PANTHER" id="PTHR36138">
    <property type="entry name" value="EXPRESSED PROTEIN-RELATED"/>
    <property type="match status" value="1"/>
</dbReference>
<dbReference type="HOGENOM" id="CLU_091883_0_0_1"/>
<protein>
    <submittedName>
        <fullName evidence="2">Uncharacterized protein</fullName>
    </submittedName>
</protein>
<feature type="compositionally biased region" description="Gly residues" evidence="1">
    <location>
        <begin position="164"/>
        <end position="173"/>
    </location>
</feature>
<reference evidence="2" key="1">
    <citation type="submission" date="2015-04" db="UniProtKB">
        <authorList>
            <consortium name="EnsemblPlants"/>
        </authorList>
    </citation>
    <scope>IDENTIFICATION</scope>
    <source>
        <strain evidence="2">SL10</strain>
    </source>
</reference>
<dbReference type="AlphaFoldDB" id="A0A0E0IEX4"/>
<reference evidence="2" key="2">
    <citation type="submission" date="2018-04" db="EMBL/GenBank/DDBJ databases">
        <title>OnivRS2 (Oryza nivara Reference Sequence Version 2).</title>
        <authorList>
            <person name="Zhang J."/>
            <person name="Kudrna D."/>
            <person name="Lee S."/>
            <person name="Talag J."/>
            <person name="Rajasekar S."/>
            <person name="Welchert J."/>
            <person name="Hsing Y.-I."/>
            <person name="Wing R.A."/>
        </authorList>
    </citation>
    <scope>NUCLEOTIDE SEQUENCE [LARGE SCALE GENOMIC DNA]</scope>
    <source>
        <strain evidence="2">SL10</strain>
    </source>
</reference>
<dbReference type="PANTHER" id="PTHR36138:SF12">
    <property type="entry name" value="OS11G0638500 PROTEIN"/>
    <property type="match status" value="1"/>
</dbReference>
<feature type="region of interest" description="Disordered" evidence="1">
    <location>
        <begin position="1"/>
        <end position="31"/>
    </location>
</feature>
<dbReference type="Proteomes" id="UP000006591">
    <property type="component" value="Chromosome 8"/>
</dbReference>
<evidence type="ECO:0000313" key="2">
    <source>
        <dbReference type="EnsemblPlants" id="ONIVA08G24310.1"/>
    </source>
</evidence>